<dbReference type="Pfam" id="PF10646">
    <property type="entry name" value="Germane"/>
    <property type="match status" value="2"/>
</dbReference>
<feature type="signal peptide" evidence="2">
    <location>
        <begin position="1"/>
        <end position="18"/>
    </location>
</feature>
<dbReference type="AlphaFoldDB" id="W4V2J1"/>
<dbReference type="InterPro" id="IPR019606">
    <property type="entry name" value="GerMN"/>
</dbReference>
<dbReference type="RefSeq" id="WP_038286832.1">
    <property type="nucleotide sequence ID" value="NZ_BAVR01000003.1"/>
</dbReference>
<name>W4V2J1_9FIRM</name>
<proteinExistence type="predicted"/>
<dbReference type="SMART" id="SM00909">
    <property type="entry name" value="Germane"/>
    <property type="match status" value="2"/>
</dbReference>
<evidence type="ECO:0000256" key="2">
    <source>
        <dbReference type="SAM" id="SignalP"/>
    </source>
</evidence>
<dbReference type="EMBL" id="BAVR01000003">
    <property type="protein sequence ID" value="GAE87043.1"/>
    <property type="molecule type" value="Genomic_DNA"/>
</dbReference>
<dbReference type="PROSITE" id="PS51257">
    <property type="entry name" value="PROKAR_LIPOPROTEIN"/>
    <property type="match status" value="1"/>
</dbReference>
<feature type="domain" description="GerMN" evidence="3">
    <location>
        <begin position="124"/>
        <end position="216"/>
    </location>
</feature>
<evidence type="ECO:0000259" key="3">
    <source>
        <dbReference type="SMART" id="SM00909"/>
    </source>
</evidence>
<feature type="chain" id="PRO_5038878822" evidence="2">
    <location>
        <begin position="19"/>
        <end position="383"/>
    </location>
</feature>
<organism evidence="4 5">
    <name type="scientific">Acetivibrio straminisolvens JCM 21531</name>
    <dbReference type="NCBI Taxonomy" id="1294263"/>
    <lineage>
        <taxon>Bacteria</taxon>
        <taxon>Bacillati</taxon>
        <taxon>Bacillota</taxon>
        <taxon>Clostridia</taxon>
        <taxon>Eubacteriales</taxon>
        <taxon>Oscillospiraceae</taxon>
        <taxon>Acetivibrio</taxon>
    </lineage>
</organism>
<keyword evidence="5" id="KW-1185">Reference proteome</keyword>
<feature type="domain" description="GerMN" evidence="3">
    <location>
        <begin position="277"/>
        <end position="363"/>
    </location>
</feature>
<comment type="caution">
    <text evidence="4">The sequence shown here is derived from an EMBL/GenBank/DDBJ whole genome shotgun (WGS) entry which is preliminary data.</text>
</comment>
<dbReference type="Proteomes" id="UP000019109">
    <property type="component" value="Unassembled WGS sequence"/>
</dbReference>
<evidence type="ECO:0000256" key="1">
    <source>
        <dbReference type="SAM" id="MobiDB-lite"/>
    </source>
</evidence>
<dbReference type="STRING" id="1294263.JCM21531_385"/>
<gene>
    <name evidence="4" type="ORF">JCM21531_385</name>
</gene>
<feature type="region of interest" description="Disordered" evidence="1">
    <location>
        <begin position="54"/>
        <end position="92"/>
    </location>
</feature>
<sequence>MKKLTCLVVVLLVTFLYGCQIPTDKITQDENGMNSPNIDKEVMSLDDSLNAENRAGDNVLDTSNPSDDEDKRVLSSTVEPSAGSGEKEDKSEEKTKIAVTVYYSDSDNHLIPLTRDIYKEEGIAKASLKCMVDNDLNRSAVETLGLYPVLPEGTEILGMNIKDGIATIDFNSRILDYKDKTAENNIVAGVVYCLTEFKTIDGVKILIEGMEKEKLQYGTDISGILARDNILINSDKVNLEDKLKKADVYMFKYIKDKNEFILPISMEYIGVSNEQLPAEIIRMLAAKPANERIYSQIPSGVEVLGSRIQGNLLVLDLNKEIKNYGGTAREEGILKQILYSMRQLKNVDKIQILIEGKKDHLPEGTDISREILLPAEINRQKGL</sequence>
<accession>W4V2J1</accession>
<protein>
    <submittedName>
        <fullName evidence="4">Germination (Cortex hydrolysis) and sporulation protein GerM</fullName>
    </submittedName>
</protein>
<dbReference type="OrthoDB" id="9809406at2"/>
<keyword evidence="2" id="KW-0732">Signal</keyword>
<evidence type="ECO:0000313" key="4">
    <source>
        <dbReference type="EMBL" id="GAE87043.1"/>
    </source>
</evidence>
<reference evidence="4" key="1">
    <citation type="journal article" date="2014" name="Genome Announc.">
        <title>Draft Genome Sequence of Clostridium straminisolvens Strain JCM 21531T, Isolated from a Cellulose-Degrading Bacterial Community.</title>
        <authorList>
            <person name="Yuki M."/>
            <person name="Oshima K."/>
            <person name="Suda W."/>
            <person name="Sakamoto M."/>
            <person name="Kitamura K."/>
            <person name="Iida T."/>
            <person name="Hattori M."/>
            <person name="Ohkuma M."/>
        </authorList>
    </citation>
    <scope>NUCLEOTIDE SEQUENCE [LARGE SCALE GENOMIC DNA]</scope>
    <source>
        <strain evidence="4">JCM 21531</strain>
    </source>
</reference>
<evidence type="ECO:0000313" key="5">
    <source>
        <dbReference type="Proteomes" id="UP000019109"/>
    </source>
</evidence>